<dbReference type="Proteomes" id="UP000178873">
    <property type="component" value="Unassembled WGS sequence"/>
</dbReference>
<dbReference type="PROSITE" id="PS50853">
    <property type="entry name" value="FN3"/>
    <property type="match status" value="1"/>
</dbReference>
<dbReference type="InterPro" id="IPR002477">
    <property type="entry name" value="Peptidoglycan-bd-like"/>
</dbReference>
<dbReference type="GO" id="GO:0003993">
    <property type="term" value="F:acid phosphatase activity"/>
    <property type="evidence" value="ECO:0007669"/>
    <property type="project" value="InterPro"/>
</dbReference>
<dbReference type="PROSITE" id="PS51318">
    <property type="entry name" value="TAT"/>
    <property type="match status" value="1"/>
</dbReference>
<feature type="domain" description="Fibronectin type-III" evidence="1">
    <location>
        <begin position="122"/>
        <end position="223"/>
    </location>
</feature>
<protein>
    <recommendedName>
        <fullName evidence="1">Fibronectin type-III domain-containing protein</fullName>
    </recommendedName>
</protein>
<dbReference type="InterPro" id="IPR008963">
    <property type="entry name" value="Purple_acid_Pase-like_N"/>
</dbReference>
<dbReference type="Gene3D" id="2.60.40.10">
    <property type="entry name" value="Immunoglobulins"/>
    <property type="match status" value="1"/>
</dbReference>
<organism evidence="2 3">
    <name type="scientific">Candidatus Taylorbacteria bacterium RIFCSPHIGHO2_01_FULL_46_22b</name>
    <dbReference type="NCBI Taxonomy" id="1802301"/>
    <lineage>
        <taxon>Bacteria</taxon>
        <taxon>Candidatus Tayloriibacteriota</taxon>
    </lineage>
</organism>
<dbReference type="GO" id="GO:0046872">
    <property type="term" value="F:metal ion binding"/>
    <property type="evidence" value="ECO:0007669"/>
    <property type="project" value="InterPro"/>
</dbReference>
<evidence type="ECO:0000313" key="3">
    <source>
        <dbReference type="Proteomes" id="UP000178873"/>
    </source>
</evidence>
<dbReference type="SMART" id="SM00060">
    <property type="entry name" value="FN3"/>
    <property type="match status" value="1"/>
</dbReference>
<accession>A0A1G2M570</accession>
<gene>
    <name evidence="2" type="ORF">A2664_01785</name>
</gene>
<dbReference type="STRING" id="1802301.A2664_01785"/>
<comment type="caution">
    <text evidence="2">The sequence shown here is derived from an EMBL/GenBank/DDBJ whole genome shotgun (WGS) entry which is preliminary data.</text>
</comment>
<dbReference type="InterPro" id="IPR006311">
    <property type="entry name" value="TAT_signal"/>
</dbReference>
<dbReference type="Gene3D" id="1.10.101.10">
    <property type="entry name" value="PGBD-like superfamily/PGBD"/>
    <property type="match status" value="1"/>
</dbReference>
<dbReference type="Pfam" id="PF01471">
    <property type="entry name" value="PG_binding_1"/>
    <property type="match status" value="1"/>
</dbReference>
<dbReference type="SUPFAM" id="SSF47090">
    <property type="entry name" value="PGBD-like"/>
    <property type="match status" value="1"/>
</dbReference>
<dbReference type="SUPFAM" id="SSF49363">
    <property type="entry name" value="Purple acid phosphatase, N-terminal domain"/>
    <property type="match status" value="1"/>
</dbReference>
<dbReference type="InterPro" id="IPR036365">
    <property type="entry name" value="PGBD-like_sf"/>
</dbReference>
<evidence type="ECO:0000313" key="2">
    <source>
        <dbReference type="EMBL" id="OHA18181.1"/>
    </source>
</evidence>
<dbReference type="Pfam" id="PF16656">
    <property type="entry name" value="Pur_ac_phosph_N"/>
    <property type="match status" value="1"/>
</dbReference>
<dbReference type="InterPro" id="IPR003961">
    <property type="entry name" value="FN3_dom"/>
</dbReference>
<dbReference type="InterPro" id="IPR013783">
    <property type="entry name" value="Ig-like_fold"/>
</dbReference>
<dbReference type="CDD" id="cd00063">
    <property type="entry name" value="FN3"/>
    <property type="match status" value="1"/>
</dbReference>
<dbReference type="EMBL" id="MHRF01000007">
    <property type="protein sequence ID" value="OHA18181.1"/>
    <property type="molecule type" value="Genomic_DNA"/>
</dbReference>
<dbReference type="AlphaFoldDB" id="A0A1G2M570"/>
<evidence type="ECO:0000259" key="1">
    <source>
        <dbReference type="PROSITE" id="PS50853"/>
    </source>
</evidence>
<name>A0A1G2M570_9BACT</name>
<sequence length="223" mass="23609">MNKTAYFSVSVRQFLFGVGIIAAALLVMGVPSSAQAATLNRQLEIGMSGSDVTALQTFLAQDNTIYPQGLVTGYFGPLTQSAVSNFQSRNGIDTVGRVGPITLAALNIQMDNGSVGFDKSAPMIGPLNVNFTNTTVAINWTTNENASAILYYSTSPLSMSEAGPNTGVTISGSSLLVHTDLRSSHSASLTGLQPNTTYFYVVYVRDGAGNESITWPSTFRTNQ</sequence>
<dbReference type="InterPro" id="IPR036366">
    <property type="entry name" value="PGBDSf"/>
</dbReference>
<reference evidence="2 3" key="1">
    <citation type="journal article" date="2016" name="Nat. Commun.">
        <title>Thousands of microbial genomes shed light on interconnected biogeochemical processes in an aquifer system.</title>
        <authorList>
            <person name="Anantharaman K."/>
            <person name="Brown C.T."/>
            <person name="Hug L.A."/>
            <person name="Sharon I."/>
            <person name="Castelle C.J."/>
            <person name="Probst A.J."/>
            <person name="Thomas B.C."/>
            <person name="Singh A."/>
            <person name="Wilkins M.J."/>
            <person name="Karaoz U."/>
            <person name="Brodie E.L."/>
            <person name="Williams K.H."/>
            <person name="Hubbard S.S."/>
            <person name="Banfield J.F."/>
        </authorList>
    </citation>
    <scope>NUCLEOTIDE SEQUENCE [LARGE SCALE GENOMIC DNA]</scope>
</reference>
<dbReference type="InterPro" id="IPR015914">
    <property type="entry name" value="PAPs_N"/>
</dbReference>
<proteinExistence type="predicted"/>